<feature type="compositionally biased region" description="Low complexity" evidence="1">
    <location>
        <begin position="1"/>
        <end position="16"/>
    </location>
</feature>
<dbReference type="OrthoDB" id="2753955at2759"/>
<evidence type="ECO:0000256" key="1">
    <source>
        <dbReference type="SAM" id="MobiDB-lite"/>
    </source>
</evidence>
<dbReference type="STRING" id="139420.A0A371CLF1"/>
<protein>
    <submittedName>
        <fullName evidence="2">Uncharacterized protein</fullName>
    </submittedName>
</protein>
<evidence type="ECO:0000313" key="2">
    <source>
        <dbReference type="EMBL" id="RDX41109.1"/>
    </source>
</evidence>
<proteinExistence type="predicted"/>
<organism evidence="2 3">
    <name type="scientific">Lentinus brumalis</name>
    <dbReference type="NCBI Taxonomy" id="2498619"/>
    <lineage>
        <taxon>Eukaryota</taxon>
        <taxon>Fungi</taxon>
        <taxon>Dikarya</taxon>
        <taxon>Basidiomycota</taxon>
        <taxon>Agaricomycotina</taxon>
        <taxon>Agaricomycetes</taxon>
        <taxon>Polyporales</taxon>
        <taxon>Polyporaceae</taxon>
        <taxon>Lentinus</taxon>
    </lineage>
</organism>
<gene>
    <name evidence="2" type="ORF">OH76DRAFT_1423309</name>
</gene>
<keyword evidence="3" id="KW-1185">Reference proteome</keyword>
<feature type="compositionally biased region" description="Acidic residues" evidence="1">
    <location>
        <begin position="291"/>
        <end position="300"/>
    </location>
</feature>
<dbReference type="AlphaFoldDB" id="A0A371CLF1"/>
<accession>A0A371CLF1</accession>
<sequence length="300" mass="33791">MNSPSLPESVSHSLSSTADDSKDVEGESEETDAVARMPRNEVRAEIRANMRQELFDITGILDPIGMRWTNKLFLKNIVGIYDCGLFGWPPDIPFQCLSRIKTEPLRKLLRLWNAGELRIAKLTDEQRAQAAVDPTAFLPNTTLRPPSPPPPAEHVLRVVPLVLHPVDFHDLSQRPADDPSGSAPAVLTTTVPSKKRKRKQRCDIKRARTRARRYGLGVKSPEYVYDAADPESGFERVAMPFCEALSDDYVEEFPGVVTEVEDDIEQFTEPEPEEDEIESASESWMLGERSEVDEMEDNEE</sequence>
<dbReference type="EMBL" id="KZ857523">
    <property type="protein sequence ID" value="RDX41109.1"/>
    <property type="molecule type" value="Genomic_DNA"/>
</dbReference>
<feature type="region of interest" description="Disordered" evidence="1">
    <location>
        <begin position="173"/>
        <end position="203"/>
    </location>
</feature>
<dbReference type="Proteomes" id="UP000256964">
    <property type="component" value="Unassembled WGS sequence"/>
</dbReference>
<name>A0A371CLF1_9APHY</name>
<reference evidence="2 3" key="1">
    <citation type="journal article" date="2018" name="Biotechnol. Biofuels">
        <title>Integrative visual omics of the white-rot fungus Polyporus brumalis exposes the biotechnological potential of its oxidative enzymes for delignifying raw plant biomass.</title>
        <authorList>
            <person name="Miyauchi S."/>
            <person name="Rancon A."/>
            <person name="Drula E."/>
            <person name="Hage H."/>
            <person name="Chaduli D."/>
            <person name="Favel A."/>
            <person name="Grisel S."/>
            <person name="Henrissat B."/>
            <person name="Herpoel-Gimbert I."/>
            <person name="Ruiz-Duenas F.J."/>
            <person name="Chevret D."/>
            <person name="Hainaut M."/>
            <person name="Lin J."/>
            <person name="Wang M."/>
            <person name="Pangilinan J."/>
            <person name="Lipzen A."/>
            <person name="Lesage-Meessen L."/>
            <person name="Navarro D."/>
            <person name="Riley R."/>
            <person name="Grigoriev I.V."/>
            <person name="Zhou S."/>
            <person name="Raouche S."/>
            <person name="Rosso M.N."/>
        </authorList>
    </citation>
    <scope>NUCLEOTIDE SEQUENCE [LARGE SCALE GENOMIC DNA]</scope>
    <source>
        <strain evidence="2 3">BRFM 1820</strain>
    </source>
</reference>
<feature type="compositionally biased region" description="Acidic residues" evidence="1">
    <location>
        <begin position="266"/>
        <end position="279"/>
    </location>
</feature>
<feature type="region of interest" description="Disordered" evidence="1">
    <location>
        <begin position="1"/>
        <end position="38"/>
    </location>
</feature>
<evidence type="ECO:0000313" key="3">
    <source>
        <dbReference type="Proteomes" id="UP000256964"/>
    </source>
</evidence>
<feature type="region of interest" description="Disordered" evidence="1">
    <location>
        <begin position="266"/>
        <end position="300"/>
    </location>
</feature>